<reference evidence="1 2" key="1">
    <citation type="submission" date="2015-08" db="EMBL/GenBank/DDBJ databases">
        <title>Genome sequencing of Penicillium nordicum.</title>
        <authorList>
            <person name="Nguyen H.D."/>
            <person name="Seifert K.A."/>
        </authorList>
    </citation>
    <scope>NUCLEOTIDE SEQUENCE [LARGE SCALE GENOMIC DNA]</scope>
    <source>
        <strain evidence="1 2">DAOMC 185683</strain>
    </source>
</reference>
<organism evidence="1 2">
    <name type="scientific">Penicillium nordicum</name>
    <dbReference type="NCBI Taxonomy" id="229535"/>
    <lineage>
        <taxon>Eukaryota</taxon>
        <taxon>Fungi</taxon>
        <taxon>Dikarya</taxon>
        <taxon>Ascomycota</taxon>
        <taxon>Pezizomycotina</taxon>
        <taxon>Eurotiomycetes</taxon>
        <taxon>Eurotiomycetidae</taxon>
        <taxon>Eurotiales</taxon>
        <taxon>Aspergillaceae</taxon>
        <taxon>Penicillium</taxon>
    </lineage>
</organism>
<evidence type="ECO:0000313" key="2">
    <source>
        <dbReference type="Proteomes" id="UP000037696"/>
    </source>
</evidence>
<accession>A0A0N0S043</accession>
<dbReference type="EMBL" id="LHQQ01000003">
    <property type="protein sequence ID" value="KOS48679.1"/>
    <property type="molecule type" value="Genomic_DNA"/>
</dbReference>
<dbReference type="AlphaFoldDB" id="A0A0N0S043"/>
<proteinExistence type="predicted"/>
<name>A0A0N0S043_9EURO</name>
<protein>
    <submittedName>
        <fullName evidence="1">Uncharacterized protein</fullName>
    </submittedName>
</protein>
<dbReference type="Proteomes" id="UP000037696">
    <property type="component" value="Unassembled WGS sequence"/>
</dbReference>
<gene>
    <name evidence="1" type="ORF">ACN38_g406</name>
</gene>
<comment type="caution">
    <text evidence="1">The sequence shown here is derived from an EMBL/GenBank/DDBJ whole genome shotgun (WGS) entry which is preliminary data.</text>
</comment>
<keyword evidence="2" id="KW-1185">Reference proteome</keyword>
<evidence type="ECO:0000313" key="1">
    <source>
        <dbReference type="EMBL" id="KOS48679.1"/>
    </source>
</evidence>
<sequence length="273" mass="31165">MNSLLATLFLTARVSYNGFPWNFGDIFQFCLHNGTYTLPIYLHVLHTPLYWTISLTLRLYSTSDLTLASHDSNFVPVVGRTQQPPSKTKAATTIHHPTLHTAYHPTTILTLSPPSIIEQKESQESKKIDRRRDRTCNLLIRSQAPCHWASRPVKDLVQFLIYGAADFLGQDPLKYQFEQFGGIWSYSKAKNKKKLKNMYQHGPKKCKKKSLPRGIEPRSPALIGVNDKRKSSPLDQGRCDGRVTARPLGWLMEDVPYCGFITEKEVYLHGPFF</sequence>